<reference evidence="2" key="1">
    <citation type="submission" date="2021-04" db="EMBL/GenBank/DDBJ databases">
        <title>Genomic sequence of Actinosynnema pretiosum subsp. pretiosum ATCC 31280 (C-14919).</title>
        <authorList>
            <person name="Bai L."/>
            <person name="Wang X."/>
            <person name="Xiao Y."/>
        </authorList>
    </citation>
    <scope>NUCLEOTIDE SEQUENCE</scope>
    <source>
        <strain evidence="2">ATCC 31280</strain>
    </source>
</reference>
<organism evidence="2 3">
    <name type="scientific">Actinosynnema pretiosum subsp. pretiosum</name>
    <dbReference type="NCBI Taxonomy" id="103721"/>
    <lineage>
        <taxon>Bacteria</taxon>
        <taxon>Bacillati</taxon>
        <taxon>Actinomycetota</taxon>
        <taxon>Actinomycetes</taxon>
        <taxon>Pseudonocardiales</taxon>
        <taxon>Pseudonocardiaceae</taxon>
        <taxon>Actinosynnema</taxon>
    </lineage>
</organism>
<name>A0AA45R1Z7_9PSEU</name>
<dbReference type="Proteomes" id="UP000677152">
    <property type="component" value="Chromosome"/>
</dbReference>
<sequence>MQTWAKRGLQSALVTGGLLMLGTGIASAEERVSPDLAPSMLDSIGQELADVDIEIPVLVEKNAIGVLGDAVELPEIDEKLVVPSLNTMMGKQSNPLVKDSRGIGSDQIIRNNRIVGDLVVPVMVCGNAIGALGDAYVEADCEQEASSTRTTITDGSRDSLAGNVVAIAAAVPTSVTGNAIAGLGNAEANTTASQSAVAGGDITTSGERGSLSGNVVAGQWAVPVQLNNNAVGTIGNALANGSSDVTAEVPGTITTSGADSFGGGNALLAPLAPIAAVNGNAAGVLGNGDVLAENSATATAGSEHTGIFDLPTYAETSGNRGTLAGNILQPQIAGPISADDNAVVVAGNSTATSSASNYSQVGGFTSTTGENGTLSGSIGDLPIGLPAAVGGNGAAVLGNAAADHTNDSTTLVGGNTFTNGDGAVLGSNVVSAPVTAPADLCGTGLSAGGNADGNCNNLVTTEVGGLNASRGNDSVVSGNLVSLPSFVPAESFGNAFSVLGQADGTADEVKGSAVGGEPNTRDDDGTVSSNAVGLPTALGLQMHSMAGGILSNTNATATSDSTFDVGGPAEATGKHGSISGNIGYLPTNNIAQVFGSAVGVGGNHYSNSDNFLTSTVGGDAVSTGEDGAIAGNVASVPLASTLQSFGHSVVVAGNGDVVTTNTADVTTGGNVATNGDNASVSGNGIAPQIGLPAQVFGIAGGVAGNGNTTHTNDSTLVVGGDHDTSGLDSAASGMLVTAPISGNPAVHGDAVSVLGLADSVTDSTAVTQVGGSTETVGSGSLSAAEVYAPVEAAATVVDVPAQVLGTATTLVSSTHDVETGDEVDGAADTKGINLPSSVDRHLSITSLPLLNNVFMMERSFQGDLPVVGGLAGGLPVVGGLTGGLPVGNLTGGGLPLVGGLAGGLPGISGRSAQGGGLPVVGGLTGGGLPVVGGLTGGGLPLVGGLTGGGLPVVGGLTGGGLPLVGGLTGGQRSSAPTLPTDQLTKATSGLKVNPLEQLGGQKGGSPLGSLLAIPSMFGSL</sequence>
<feature type="region of interest" description="Disordered" evidence="1">
    <location>
        <begin position="508"/>
        <end position="528"/>
    </location>
</feature>
<dbReference type="EMBL" id="CP073249">
    <property type="protein sequence ID" value="QUF01950.1"/>
    <property type="molecule type" value="Genomic_DNA"/>
</dbReference>
<proteinExistence type="predicted"/>
<protein>
    <submittedName>
        <fullName evidence="2">Uncharacterized protein</fullName>
    </submittedName>
</protein>
<accession>A0AA45R1Z7</accession>
<dbReference type="AlphaFoldDB" id="A0AA45R1Z7"/>
<evidence type="ECO:0000313" key="2">
    <source>
        <dbReference type="EMBL" id="QUF01950.1"/>
    </source>
</evidence>
<evidence type="ECO:0000256" key="1">
    <source>
        <dbReference type="SAM" id="MobiDB-lite"/>
    </source>
</evidence>
<evidence type="ECO:0000313" key="3">
    <source>
        <dbReference type="Proteomes" id="UP000677152"/>
    </source>
</evidence>
<gene>
    <name evidence="2" type="ORF">KCV87_20735</name>
</gene>